<feature type="region of interest" description="Disordered" evidence="1">
    <location>
        <begin position="117"/>
        <end position="139"/>
    </location>
</feature>
<protein>
    <submittedName>
        <fullName evidence="2">Uncharacterized protein</fullName>
    </submittedName>
</protein>
<reference evidence="2 3" key="1">
    <citation type="submission" date="2019-11" db="EMBL/GenBank/DDBJ databases">
        <title>Whole-genome sequence of a Rhodoblastus acidophilus DSM 142.</title>
        <authorList>
            <person name="Kyndt J.A."/>
            <person name="Meyer T.E."/>
        </authorList>
    </citation>
    <scope>NUCLEOTIDE SEQUENCE [LARGE SCALE GENOMIC DNA]</scope>
    <source>
        <strain evidence="2 3">DSM 142</strain>
    </source>
</reference>
<dbReference type="AlphaFoldDB" id="A0A6N8DLW7"/>
<evidence type="ECO:0000313" key="2">
    <source>
        <dbReference type="EMBL" id="MTV31407.1"/>
    </source>
</evidence>
<organism evidence="2 3">
    <name type="scientific">Rhodoblastus acidophilus</name>
    <name type="common">Rhodopseudomonas acidophila</name>
    <dbReference type="NCBI Taxonomy" id="1074"/>
    <lineage>
        <taxon>Bacteria</taxon>
        <taxon>Pseudomonadati</taxon>
        <taxon>Pseudomonadota</taxon>
        <taxon>Alphaproteobacteria</taxon>
        <taxon>Hyphomicrobiales</taxon>
        <taxon>Rhodoblastaceae</taxon>
        <taxon>Rhodoblastus</taxon>
    </lineage>
</organism>
<evidence type="ECO:0000256" key="1">
    <source>
        <dbReference type="SAM" id="MobiDB-lite"/>
    </source>
</evidence>
<dbReference type="RefSeq" id="WP_155446092.1">
    <property type="nucleotide sequence ID" value="NZ_JAOQNR010000010.1"/>
</dbReference>
<dbReference type="EMBL" id="WNKS01000007">
    <property type="protein sequence ID" value="MTV31407.1"/>
    <property type="molecule type" value="Genomic_DNA"/>
</dbReference>
<dbReference type="OrthoDB" id="8421485at2"/>
<name>A0A6N8DLW7_RHOAC</name>
<sequence length="174" mass="18057">MKIESIIRRAGGSHIPLWGETYHFVPTPAPSGPHIADVTNPEHIGRFLSITEGFRVAKDQGEAAPAPAPKSIAPVLAPAAPAQAPQAPPAAEAPGHTDLMLSPEALAAALAAEDAKIDKPQAQDDTGAPDPQGDKWDQMERGQLVQAYVSKFGGPPPSGTRTATLAKALREAEG</sequence>
<evidence type="ECO:0000313" key="3">
    <source>
        <dbReference type="Proteomes" id="UP000439113"/>
    </source>
</evidence>
<gene>
    <name evidence="2" type="ORF">GJ654_10415</name>
</gene>
<dbReference type="Proteomes" id="UP000439113">
    <property type="component" value="Unassembled WGS sequence"/>
</dbReference>
<comment type="caution">
    <text evidence="2">The sequence shown here is derived from an EMBL/GenBank/DDBJ whole genome shotgun (WGS) entry which is preliminary data.</text>
</comment>
<feature type="compositionally biased region" description="Low complexity" evidence="1">
    <location>
        <begin position="73"/>
        <end position="94"/>
    </location>
</feature>
<accession>A0A6N8DLW7</accession>
<proteinExistence type="predicted"/>
<feature type="region of interest" description="Disordered" evidence="1">
    <location>
        <begin position="60"/>
        <end position="105"/>
    </location>
</feature>